<evidence type="ECO:0000256" key="1">
    <source>
        <dbReference type="SAM" id="Phobius"/>
    </source>
</evidence>
<proteinExistence type="predicted"/>
<keyword evidence="1" id="KW-0472">Membrane</keyword>
<protein>
    <submittedName>
        <fullName evidence="2">Uncharacterized protein</fullName>
    </submittedName>
</protein>
<sequence length="30" mass="3627">MCSLSYPPMKNHPVFLWYFLIGVLLMYLLH</sequence>
<reference evidence="2" key="1">
    <citation type="journal article" date="2021" name="Proc. Natl. Acad. Sci. U.S.A.">
        <title>A Catalog of Tens of Thousands of Viruses from Human Metagenomes Reveals Hidden Associations with Chronic Diseases.</title>
        <authorList>
            <person name="Tisza M.J."/>
            <person name="Buck C.B."/>
        </authorList>
    </citation>
    <scope>NUCLEOTIDE SEQUENCE</scope>
    <source>
        <strain evidence="2">CtD6g5</strain>
    </source>
</reference>
<organism evidence="2">
    <name type="scientific">Siphoviridae sp. ctD6g5</name>
    <dbReference type="NCBI Taxonomy" id="2826196"/>
    <lineage>
        <taxon>Viruses</taxon>
        <taxon>Duplodnaviria</taxon>
        <taxon>Heunggongvirae</taxon>
        <taxon>Uroviricota</taxon>
        <taxon>Caudoviricetes</taxon>
    </lineage>
</organism>
<keyword evidence="1" id="KW-0812">Transmembrane</keyword>
<name>A0A8S5MSB0_9CAUD</name>
<keyword evidence="1" id="KW-1133">Transmembrane helix</keyword>
<evidence type="ECO:0000313" key="2">
    <source>
        <dbReference type="EMBL" id="DAD85016.1"/>
    </source>
</evidence>
<accession>A0A8S5MSB0</accession>
<dbReference type="EMBL" id="BK014970">
    <property type="protein sequence ID" value="DAD85016.1"/>
    <property type="molecule type" value="Genomic_DNA"/>
</dbReference>
<feature type="transmembrane region" description="Helical" evidence="1">
    <location>
        <begin position="12"/>
        <end position="29"/>
    </location>
</feature>